<name>A0A0C9X9L1_9AGAR</name>
<feature type="compositionally biased region" description="Low complexity" evidence="1">
    <location>
        <begin position="899"/>
        <end position="919"/>
    </location>
</feature>
<dbReference type="InterPro" id="IPR001810">
    <property type="entry name" value="F-box_dom"/>
</dbReference>
<dbReference type="InterPro" id="IPR036047">
    <property type="entry name" value="F-box-like_dom_sf"/>
</dbReference>
<feature type="region of interest" description="Disordered" evidence="1">
    <location>
        <begin position="898"/>
        <end position="943"/>
    </location>
</feature>
<organism evidence="4 5">
    <name type="scientific">Laccaria amethystina LaAM-08-1</name>
    <dbReference type="NCBI Taxonomy" id="1095629"/>
    <lineage>
        <taxon>Eukaryota</taxon>
        <taxon>Fungi</taxon>
        <taxon>Dikarya</taxon>
        <taxon>Basidiomycota</taxon>
        <taxon>Agaricomycotina</taxon>
        <taxon>Agaricomycetes</taxon>
        <taxon>Agaricomycetidae</taxon>
        <taxon>Agaricales</taxon>
        <taxon>Agaricineae</taxon>
        <taxon>Hydnangiaceae</taxon>
        <taxon>Laccaria</taxon>
    </lineage>
</organism>
<dbReference type="SUPFAM" id="SSF81383">
    <property type="entry name" value="F-box domain"/>
    <property type="match status" value="1"/>
</dbReference>
<dbReference type="Proteomes" id="UP000054477">
    <property type="component" value="Unassembled WGS sequence"/>
</dbReference>
<feature type="transmembrane region" description="Helical" evidence="2">
    <location>
        <begin position="788"/>
        <end position="814"/>
    </location>
</feature>
<dbReference type="EMBL" id="KN838540">
    <property type="protein sequence ID" value="KIK08925.1"/>
    <property type="molecule type" value="Genomic_DNA"/>
</dbReference>
<feature type="region of interest" description="Disordered" evidence="1">
    <location>
        <begin position="1003"/>
        <end position="1030"/>
    </location>
</feature>
<dbReference type="PROSITE" id="PS50181">
    <property type="entry name" value="FBOX"/>
    <property type="match status" value="1"/>
</dbReference>
<feature type="compositionally biased region" description="Basic and acidic residues" evidence="1">
    <location>
        <begin position="1175"/>
        <end position="1188"/>
    </location>
</feature>
<evidence type="ECO:0000313" key="4">
    <source>
        <dbReference type="EMBL" id="KIK08925.1"/>
    </source>
</evidence>
<dbReference type="Gene3D" id="1.20.1280.50">
    <property type="match status" value="1"/>
</dbReference>
<evidence type="ECO:0000256" key="1">
    <source>
        <dbReference type="SAM" id="MobiDB-lite"/>
    </source>
</evidence>
<gene>
    <name evidence="4" type="ORF">K443DRAFT_118814</name>
</gene>
<reference evidence="5" key="2">
    <citation type="submission" date="2015-01" db="EMBL/GenBank/DDBJ databases">
        <title>Evolutionary Origins and Diversification of the Mycorrhizal Mutualists.</title>
        <authorList>
            <consortium name="DOE Joint Genome Institute"/>
            <consortium name="Mycorrhizal Genomics Consortium"/>
            <person name="Kohler A."/>
            <person name="Kuo A."/>
            <person name="Nagy L.G."/>
            <person name="Floudas D."/>
            <person name="Copeland A."/>
            <person name="Barry K.W."/>
            <person name="Cichocki N."/>
            <person name="Veneault-Fourrey C."/>
            <person name="LaButti K."/>
            <person name="Lindquist E.A."/>
            <person name="Lipzen A."/>
            <person name="Lundell T."/>
            <person name="Morin E."/>
            <person name="Murat C."/>
            <person name="Riley R."/>
            <person name="Ohm R."/>
            <person name="Sun H."/>
            <person name="Tunlid A."/>
            <person name="Henrissat B."/>
            <person name="Grigoriev I.V."/>
            <person name="Hibbett D.S."/>
            <person name="Martin F."/>
        </authorList>
    </citation>
    <scope>NUCLEOTIDE SEQUENCE [LARGE SCALE GENOMIC DNA]</scope>
    <source>
        <strain evidence="5">LaAM-08-1</strain>
    </source>
</reference>
<reference evidence="4 5" key="1">
    <citation type="submission" date="2014-04" db="EMBL/GenBank/DDBJ databases">
        <authorList>
            <consortium name="DOE Joint Genome Institute"/>
            <person name="Kuo A."/>
            <person name="Kohler A."/>
            <person name="Nagy L.G."/>
            <person name="Floudas D."/>
            <person name="Copeland A."/>
            <person name="Barry K.W."/>
            <person name="Cichocki N."/>
            <person name="Veneault-Fourrey C."/>
            <person name="LaButti K."/>
            <person name="Lindquist E.A."/>
            <person name="Lipzen A."/>
            <person name="Lundell T."/>
            <person name="Morin E."/>
            <person name="Murat C."/>
            <person name="Sun H."/>
            <person name="Tunlid A."/>
            <person name="Henrissat B."/>
            <person name="Grigoriev I.V."/>
            <person name="Hibbett D.S."/>
            <person name="Martin F."/>
            <person name="Nordberg H.P."/>
            <person name="Cantor M.N."/>
            <person name="Hua S.X."/>
        </authorList>
    </citation>
    <scope>NUCLEOTIDE SEQUENCE [LARGE SCALE GENOMIC DNA]</scope>
    <source>
        <strain evidence="4 5">LaAM-08-1</strain>
    </source>
</reference>
<dbReference type="HOGENOM" id="CLU_258354_0_0_1"/>
<feature type="domain" description="F-box" evidence="3">
    <location>
        <begin position="1"/>
        <end position="44"/>
    </location>
</feature>
<sequence length="1341" mass="146012">MENVPFELLASIFSELPYFDLLAVSAVCNLWCQIIQEDTFIRQVMFKTRQCKGISTMLRIPPAVEIFVYYKLHPAITRMSYCMGQEFSSVGFYSRSPDATTRFLPLAQQMISKDFASTPSVEKMEVEICPQQQLGAHFINALYIKFTVRSLNGVRVGDLFTAMVTETRKSCDLISSVSGGGFGARLHPGQKMAKALKAEILGENKWFSSVGSAVLENSKICLKVYTQRTDRPRDCRDWLVFGINFDHHDFFESAWKLLCKHPQSSSSPRGILIFTTFSPSHTFEFDIKKPVQPTISACIFCTPPTPMEQPYRPVYNPGGFTNEFKGPDNRSQPPNDPQRRARAEGVLVRALLVGGATVIALFGMMAALLCYVCVANECTVSGTVLTTTASLGKVLTISQLASHVAPVVVPLVMGLCAFQLGAQWLQSSQRFDGNRPSPLHANLSALFQAIRYMLGANKDLKKQTLPSPTLMRRSVTLLFTLLTLVYAISGADAWFHASSKATLIQKRTSFVGTPGQVAFGRAINSTRCQEASTSTVGGPIYTSSCGLFNGLAAHDNAAFPEGLRTVSNSSNINRVAFTDDQTAILVPSNVPSNTSFGANTIGVKTSCISITKECLVPTTLGGLPNYGPAAYLAINCTGQHIYNLTLPGASIPEGALDSLGNVVAGYQVPSKGWFVHGNAGAYNVIYCSLSALNVAYTYTGSQYILGKASPASVQDTQYIVTVGFGSSPLDTVKSTVEGAGIQTVTTYEEAFSLELSRRILGLGATLYIQNAATEVHSELATVGSELNLIPFTILLACMTLFGFIVIFLFIHVVVSTRGVGYVRLAALHITEPLVLVNALYGPVDWASSWNSDAFGKYIVEGEGDRLFAGAVGVQDGEVFAMPSYGSKGDPFINSHFLAPSTSSSSRNSPSRQPISNRRSTASLRAPSVIPNVVDDDPPNGRHHSLAHELAVALMPEPSSGSKLLADEFGIEFDEGAEGIDDPVDHRELQPGVHLVVDDANGSSLAGELSSHSGATSFRDASPEVSDSYPDYDPVFESPTFVRTRPKQQKPEQDAMQVLSQNLESTDKFLNHLRKLDTDGISQQSALERIASDVIRRMNESVRDRESQLRELLEYEREFRKIAGEVGGSDVLGRLDELPDVDDFSESHSTQEVPRGDARHLDPVEEEPMSPHNLSHSHDWELDPDRRLGDEDDDDEQVISPIKDAFPAPPPLNGPPTPAKTIPQLAHLRSFTTSLVTSLSTISEQAQVNGAATTDAGRKIRSLKNKIGGWRMDWDNAERSRIRIDRWEAGIIDGDGNDAISTPTKMAGMKRIDGRKIVQEHLLAFELALADAALKTQAIMAR</sequence>
<dbReference type="SMART" id="SM00256">
    <property type="entry name" value="FBOX"/>
    <property type="match status" value="1"/>
</dbReference>
<evidence type="ECO:0000259" key="3">
    <source>
        <dbReference type="PROSITE" id="PS50181"/>
    </source>
</evidence>
<keyword evidence="2" id="KW-0472">Membrane</keyword>
<protein>
    <recommendedName>
        <fullName evidence="3">F-box domain-containing protein</fullName>
    </recommendedName>
</protein>
<dbReference type="Pfam" id="PF12937">
    <property type="entry name" value="F-box-like"/>
    <property type="match status" value="1"/>
</dbReference>
<evidence type="ECO:0000313" key="5">
    <source>
        <dbReference type="Proteomes" id="UP000054477"/>
    </source>
</evidence>
<proteinExistence type="predicted"/>
<keyword evidence="5" id="KW-1185">Reference proteome</keyword>
<keyword evidence="2" id="KW-1133">Transmembrane helix</keyword>
<feature type="transmembrane region" description="Helical" evidence="2">
    <location>
        <begin position="475"/>
        <end position="497"/>
    </location>
</feature>
<dbReference type="OrthoDB" id="3364905at2759"/>
<evidence type="ECO:0000256" key="2">
    <source>
        <dbReference type="SAM" id="Phobius"/>
    </source>
</evidence>
<feature type="region of interest" description="Disordered" evidence="1">
    <location>
        <begin position="1139"/>
        <end position="1194"/>
    </location>
</feature>
<feature type="transmembrane region" description="Helical" evidence="2">
    <location>
        <begin position="404"/>
        <end position="425"/>
    </location>
</feature>
<feature type="transmembrane region" description="Helical" evidence="2">
    <location>
        <begin position="346"/>
        <end position="368"/>
    </location>
</feature>
<feature type="compositionally biased region" description="Basic and acidic residues" evidence="1">
    <location>
        <begin position="1153"/>
        <end position="1162"/>
    </location>
</feature>
<accession>A0A0C9X9L1</accession>
<keyword evidence="2" id="KW-0812">Transmembrane</keyword>